<proteinExistence type="predicted"/>
<reference evidence="2 3" key="1">
    <citation type="submission" date="2018-10" db="EMBL/GenBank/DDBJ databases">
        <title>Isolation, diversity and antifungal activity of actinobacteria from wheat.</title>
        <authorList>
            <person name="Han C."/>
        </authorList>
    </citation>
    <scope>NUCLEOTIDE SEQUENCE [LARGE SCALE GENOMIC DNA]</scope>
    <source>
        <strain evidence="2 3">NEAU-YY642</strain>
    </source>
</reference>
<name>A0A3M2LRN3_9ACTN</name>
<keyword evidence="3" id="KW-1185">Reference proteome</keyword>
<gene>
    <name evidence="2" type="ORF">EBN88_14240</name>
</gene>
<feature type="compositionally biased region" description="Pro residues" evidence="1">
    <location>
        <begin position="51"/>
        <end position="60"/>
    </location>
</feature>
<dbReference type="EMBL" id="RFFJ01000068">
    <property type="protein sequence ID" value="RMI39746.1"/>
    <property type="molecule type" value="Genomic_DNA"/>
</dbReference>
<sequence>MNIMLARRQRAAQPHLGVIDDIERDDDQRGYERDETDNLLAMLLPAADTRPPLPTRPPNPGRHDRAPEETGPARPHPHFTGLAGLAGLPGWVPLGGRPRARGRRAGRDGVAAARTAADTRPPLPTRPPNPGRHDRAPQVGRARPTCGWKQCPSCSGGGGEAGGACTGCGYPLGC</sequence>
<evidence type="ECO:0000256" key="1">
    <source>
        <dbReference type="SAM" id="MobiDB-lite"/>
    </source>
</evidence>
<organism evidence="2 3">
    <name type="scientific">Streptomyces triticirhizae</name>
    <dbReference type="NCBI Taxonomy" id="2483353"/>
    <lineage>
        <taxon>Bacteria</taxon>
        <taxon>Bacillati</taxon>
        <taxon>Actinomycetota</taxon>
        <taxon>Actinomycetes</taxon>
        <taxon>Kitasatosporales</taxon>
        <taxon>Streptomycetaceae</taxon>
        <taxon>Streptomyces</taxon>
    </lineage>
</organism>
<evidence type="ECO:0000313" key="3">
    <source>
        <dbReference type="Proteomes" id="UP000278673"/>
    </source>
</evidence>
<feature type="region of interest" description="Disordered" evidence="1">
    <location>
        <begin position="43"/>
        <end position="146"/>
    </location>
</feature>
<dbReference type="AlphaFoldDB" id="A0A3M2LRN3"/>
<protein>
    <submittedName>
        <fullName evidence="2">Uncharacterized protein</fullName>
    </submittedName>
</protein>
<accession>A0A3M2LRN3</accession>
<dbReference type="Proteomes" id="UP000278673">
    <property type="component" value="Unassembled WGS sequence"/>
</dbReference>
<evidence type="ECO:0000313" key="2">
    <source>
        <dbReference type="EMBL" id="RMI39746.1"/>
    </source>
</evidence>
<comment type="caution">
    <text evidence="2">The sequence shown here is derived from an EMBL/GenBank/DDBJ whole genome shotgun (WGS) entry which is preliminary data.</text>
</comment>
<feature type="compositionally biased region" description="Low complexity" evidence="1">
    <location>
        <begin position="108"/>
        <end position="120"/>
    </location>
</feature>
<feature type="compositionally biased region" description="Pro residues" evidence="1">
    <location>
        <begin position="121"/>
        <end position="130"/>
    </location>
</feature>